<dbReference type="Proteomes" id="UP001054252">
    <property type="component" value="Unassembled WGS sequence"/>
</dbReference>
<evidence type="ECO:0000313" key="1">
    <source>
        <dbReference type="EMBL" id="GKV36965.1"/>
    </source>
</evidence>
<evidence type="ECO:0000313" key="2">
    <source>
        <dbReference type="Proteomes" id="UP001054252"/>
    </source>
</evidence>
<dbReference type="EMBL" id="BPVZ01000119">
    <property type="protein sequence ID" value="GKV36965.1"/>
    <property type="molecule type" value="Genomic_DNA"/>
</dbReference>
<dbReference type="AlphaFoldDB" id="A0AAV5LHU8"/>
<gene>
    <name evidence="1" type="ORF">SLEP1_g45046</name>
</gene>
<comment type="caution">
    <text evidence="1">The sequence shown here is derived from an EMBL/GenBank/DDBJ whole genome shotgun (WGS) entry which is preliminary data.</text>
</comment>
<name>A0AAV5LHU8_9ROSI</name>
<protein>
    <recommendedName>
        <fullName evidence="3">Transposase</fullName>
    </recommendedName>
</protein>
<evidence type="ECO:0008006" key="3">
    <source>
        <dbReference type="Google" id="ProtNLM"/>
    </source>
</evidence>
<reference evidence="1 2" key="1">
    <citation type="journal article" date="2021" name="Commun. Biol.">
        <title>The genome of Shorea leprosula (Dipterocarpaceae) highlights the ecological relevance of drought in aseasonal tropical rainforests.</title>
        <authorList>
            <person name="Ng K.K.S."/>
            <person name="Kobayashi M.J."/>
            <person name="Fawcett J.A."/>
            <person name="Hatakeyama M."/>
            <person name="Paape T."/>
            <person name="Ng C.H."/>
            <person name="Ang C.C."/>
            <person name="Tnah L.H."/>
            <person name="Lee C.T."/>
            <person name="Nishiyama T."/>
            <person name="Sese J."/>
            <person name="O'Brien M.J."/>
            <person name="Copetti D."/>
            <person name="Mohd Noor M.I."/>
            <person name="Ong R.C."/>
            <person name="Putra M."/>
            <person name="Sireger I.Z."/>
            <person name="Indrioko S."/>
            <person name="Kosugi Y."/>
            <person name="Izuno A."/>
            <person name="Isagi Y."/>
            <person name="Lee S.L."/>
            <person name="Shimizu K.K."/>
        </authorList>
    </citation>
    <scope>NUCLEOTIDE SEQUENCE [LARGE SCALE GENOMIC DNA]</scope>
    <source>
        <strain evidence="1">214</strain>
    </source>
</reference>
<sequence>MACKLIENHRKDAKITMVKIFASESLLSYWRNILSPKVSLSLVMIDPRLYLAEE</sequence>
<organism evidence="1 2">
    <name type="scientific">Rubroshorea leprosula</name>
    <dbReference type="NCBI Taxonomy" id="152421"/>
    <lineage>
        <taxon>Eukaryota</taxon>
        <taxon>Viridiplantae</taxon>
        <taxon>Streptophyta</taxon>
        <taxon>Embryophyta</taxon>
        <taxon>Tracheophyta</taxon>
        <taxon>Spermatophyta</taxon>
        <taxon>Magnoliopsida</taxon>
        <taxon>eudicotyledons</taxon>
        <taxon>Gunneridae</taxon>
        <taxon>Pentapetalae</taxon>
        <taxon>rosids</taxon>
        <taxon>malvids</taxon>
        <taxon>Malvales</taxon>
        <taxon>Dipterocarpaceae</taxon>
        <taxon>Rubroshorea</taxon>
    </lineage>
</organism>
<keyword evidence="2" id="KW-1185">Reference proteome</keyword>
<proteinExistence type="predicted"/>
<accession>A0AAV5LHU8</accession>